<keyword evidence="2" id="KW-1185">Reference proteome</keyword>
<evidence type="ECO:0000313" key="2">
    <source>
        <dbReference type="Proteomes" id="UP000326582"/>
    </source>
</evidence>
<organism evidence="1 2">
    <name type="scientific">Clavispora lusitaniae</name>
    <name type="common">Candida lusitaniae</name>
    <dbReference type="NCBI Taxonomy" id="36911"/>
    <lineage>
        <taxon>Eukaryota</taxon>
        <taxon>Fungi</taxon>
        <taxon>Dikarya</taxon>
        <taxon>Ascomycota</taxon>
        <taxon>Saccharomycotina</taxon>
        <taxon>Pichiomycetes</taxon>
        <taxon>Metschnikowiaceae</taxon>
        <taxon>Clavispora</taxon>
    </lineage>
</organism>
<sequence length="571" mass="63385">MEVELDDFGSPRPEEKPDFSQLALLPPSEKYYTEFCGQQIFIDSSDWRHSKRLQFQIAASYCNFILFGLAEQTVGTLIPKLQDHYHINDIHTSYIFLASTSGYFAMALLSEQFHRALGYKGVSMMGTMCMMSAYLVASLEPPYFVLVIGYVFSGIGFGSLDASLNAWMGNLVDSNQLLGILHGCYGIGCMISPPLITHLVERKKNPWPWNAYYVVLTAVAASCFVFFAVTFRDETPLKFRFQVLLNEERRREQGEGNAESKADQESQDSDASYVHVRVEEYSADKLKGKNQDSEIEDFANSGNHKHAVSDSTNLGNHKHAVSDSPDTRTSVDYQESTSSATLLGGNTHSENHFDSEYLEPEASDSSASLSSALKSPLVWFFSTIMFLYVGAEVAFGAWLVTFLVRIKLFPYKQASYMATTFWTGLTAGRIGLGFVTAHYFLSELAANWTYIGMSVLGQLLFCVFAFTPATAVLFVVVFVTGLFVGPIFPTTIVCALEILPVKYHATGVGFICAFGGGGGAMLPFLVGLIANQSVSGLRFYPFVILAIYGVLVVAWSVLYYRYKHIKRRLLV</sequence>
<evidence type="ECO:0000313" key="1">
    <source>
        <dbReference type="EMBL" id="QFZ29288.1"/>
    </source>
</evidence>
<protein>
    <submittedName>
        <fullName evidence="1">Bypass of stop codon protein</fullName>
    </submittedName>
</protein>
<reference evidence="2" key="1">
    <citation type="journal article" date="2019" name="MBio">
        <title>Comparative genomics for the elucidation of multidrug resistance (MDR) in Candida lusitaniae.</title>
        <authorList>
            <person name="Kannan A."/>
            <person name="Asner S.A."/>
            <person name="Trachsel E."/>
            <person name="Kelly S."/>
            <person name="Parker J."/>
            <person name="Sanglard D."/>
        </authorList>
    </citation>
    <scope>NUCLEOTIDE SEQUENCE [LARGE SCALE GENOMIC DNA]</scope>
    <source>
        <strain evidence="2">P1</strain>
    </source>
</reference>
<name>A0ACD0WQ84_CLALS</name>
<dbReference type="Proteomes" id="UP000326582">
    <property type="component" value="Chromosome 5"/>
</dbReference>
<proteinExistence type="predicted"/>
<gene>
    <name evidence="1" type="ORF">EJF14_50520</name>
</gene>
<dbReference type="EMBL" id="CP038488">
    <property type="protein sequence ID" value="QFZ29288.1"/>
    <property type="molecule type" value="Genomic_DNA"/>
</dbReference>
<accession>A0ACD0WQ84</accession>